<dbReference type="SUPFAM" id="SSF51621">
    <property type="entry name" value="Phosphoenolpyruvate/pyruvate domain"/>
    <property type="match status" value="1"/>
</dbReference>
<dbReference type="AlphaFoldDB" id="A0A512AJJ5"/>
<dbReference type="InterPro" id="IPR039556">
    <property type="entry name" value="ICL/PEPM"/>
</dbReference>
<dbReference type="InterPro" id="IPR015813">
    <property type="entry name" value="Pyrv/PenolPyrv_kinase-like_dom"/>
</dbReference>
<evidence type="ECO:0000313" key="1">
    <source>
        <dbReference type="EMBL" id="GEN99877.1"/>
    </source>
</evidence>
<dbReference type="PANTHER" id="PTHR42905">
    <property type="entry name" value="PHOSPHOENOLPYRUVATE CARBOXYLASE"/>
    <property type="match status" value="1"/>
</dbReference>
<keyword evidence="2" id="KW-1185">Reference proteome</keyword>
<dbReference type="GO" id="GO:0003824">
    <property type="term" value="F:catalytic activity"/>
    <property type="evidence" value="ECO:0007669"/>
    <property type="project" value="InterPro"/>
</dbReference>
<evidence type="ECO:0000313" key="2">
    <source>
        <dbReference type="Proteomes" id="UP000321464"/>
    </source>
</evidence>
<sequence length="261" mass="26424">MTGAASAETIAAFRALHVPGDPLVLVNIWDAGSARAVAAAGAKAIATGSYGVAESQGFKDGETFALADAIANLERILRVTELPVSIDLEAGYGATPAEVGTSVAAARAAGASGINMEDRLSGTSAPLPAEEAAARIAAAAASGLFVNARCDVFRGRDVAADGPALANEVIERVRRYADAGAAGLFVPFLSDAATISVICERSPLPVNILWSPPCGDRDALAALGVARISHGHQPWAAAMDWLREQARAILGGAVPPYAAGA</sequence>
<reference evidence="1 2" key="1">
    <citation type="submission" date="2019-07" db="EMBL/GenBank/DDBJ databases">
        <title>Whole genome shotgun sequence of Novosphingobium sediminis NBRC 106119.</title>
        <authorList>
            <person name="Hosoyama A."/>
            <person name="Uohara A."/>
            <person name="Ohji S."/>
            <person name="Ichikawa N."/>
        </authorList>
    </citation>
    <scope>NUCLEOTIDE SEQUENCE [LARGE SCALE GENOMIC DNA]</scope>
    <source>
        <strain evidence="1 2">NBRC 106119</strain>
    </source>
</reference>
<dbReference type="InterPro" id="IPR040442">
    <property type="entry name" value="Pyrv_kinase-like_dom_sf"/>
</dbReference>
<dbReference type="PANTHER" id="PTHR42905:SF16">
    <property type="entry name" value="CARBOXYPHOSPHONOENOLPYRUVATE PHOSPHONOMUTASE-LIKE PROTEIN (AFU_ORTHOLOGUE AFUA_5G07230)"/>
    <property type="match status" value="1"/>
</dbReference>
<dbReference type="OrthoDB" id="9785398at2"/>
<organism evidence="1 2">
    <name type="scientific">Novosphingobium sediminis</name>
    <dbReference type="NCBI Taxonomy" id="707214"/>
    <lineage>
        <taxon>Bacteria</taxon>
        <taxon>Pseudomonadati</taxon>
        <taxon>Pseudomonadota</taxon>
        <taxon>Alphaproteobacteria</taxon>
        <taxon>Sphingomonadales</taxon>
        <taxon>Sphingomonadaceae</taxon>
        <taxon>Novosphingobium</taxon>
    </lineage>
</organism>
<gene>
    <name evidence="1" type="ORF">NSE01_17100</name>
</gene>
<protein>
    <submittedName>
        <fullName evidence="1">Phosphonomutase</fullName>
    </submittedName>
</protein>
<dbReference type="CDD" id="cd00377">
    <property type="entry name" value="ICL_PEPM"/>
    <property type="match status" value="1"/>
</dbReference>
<dbReference type="Gene3D" id="3.20.20.60">
    <property type="entry name" value="Phosphoenolpyruvate-binding domains"/>
    <property type="match status" value="1"/>
</dbReference>
<proteinExistence type="predicted"/>
<dbReference type="Proteomes" id="UP000321464">
    <property type="component" value="Unassembled WGS sequence"/>
</dbReference>
<name>A0A512AJJ5_9SPHN</name>
<dbReference type="RefSeq" id="WP_147159217.1">
    <property type="nucleotide sequence ID" value="NZ_BJYR01000012.1"/>
</dbReference>
<accession>A0A512AJJ5</accession>
<dbReference type="EMBL" id="BJYR01000012">
    <property type="protein sequence ID" value="GEN99877.1"/>
    <property type="molecule type" value="Genomic_DNA"/>
</dbReference>
<dbReference type="Pfam" id="PF13714">
    <property type="entry name" value="PEP_mutase"/>
    <property type="match status" value="1"/>
</dbReference>
<comment type="caution">
    <text evidence="1">The sequence shown here is derived from an EMBL/GenBank/DDBJ whole genome shotgun (WGS) entry which is preliminary data.</text>
</comment>